<reference evidence="16" key="1">
    <citation type="submission" date="2017-09" db="EMBL/GenBank/DDBJ databases">
        <title>Depth-based differentiation of microbial function through sediment-hosted aquifers and enrichment of novel symbionts in the deep terrestrial subsurface.</title>
        <authorList>
            <person name="Probst A.J."/>
            <person name="Ladd B."/>
            <person name="Jarett J.K."/>
            <person name="Geller-Mcgrath D.E."/>
            <person name="Sieber C.M.K."/>
            <person name="Emerson J.B."/>
            <person name="Anantharaman K."/>
            <person name="Thomas B.C."/>
            <person name="Malmstrom R."/>
            <person name="Stieglmeier M."/>
            <person name="Klingl A."/>
            <person name="Woyke T."/>
            <person name="Ryan C.M."/>
            <person name="Banfield J.F."/>
        </authorList>
    </citation>
    <scope>NUCLEOTIDE SEQUENCE [LARGE SCALE GENOMIC DNA]</scope>
</reference>
<dbReference type="GO" id="GO:0046872">
    <property type="term" value="F:metal ion binding"/>
    <property type="evidence" value="ECO:0007669"/>
    <property type="project" value="UniProtKB-KW"/>
</dbReference>
<evidence type="ECO:0000256" key="5">
    <source>
        <dbReference type="ARBA" id="ARBA00022723"/>
    </source>
</evidence>
<keyword evidence="4" id="KW-0548">Nucleotidyltransferase</keyword>
<dbReference type="CDD" id="cd00077">
    <property type="entry name" value="HDc"/>
    <property type="match status" value="1"/>
</dbReference>
<dbReference type="GO" id="GO:0008033">
    <property type="term" value="P:tRNA processing"/>
    <property type="evidence" value="ECO:0007669"/>
    <property type="project" value="UniProtKB-KW"/>
</dbReference>
<evidence type="ECO:0008006" key="17">
    <source>
        <dbReference type="Google" id="ProtNLM"/>
    </source>
</evidence>
<evidence type="ECO:0000313" key="16">
    <source>
        <dbReference type="Proteomes" id="UP000231383"/>
    </source>
</evidence>
<dbReference type="SUPFAM" id="SSF81891">
    <property type="entry name" value="Poly A polymerase C-terminal region-like"/>
    <property type="match status" value="1"/>
</dbReference>
<dbReference type="SUPFAM" id="SSF81301">
    <property type="entry name" value="Nucleotidyltransferase"/>
    <property type="match status" value="1"/>
</dbReference>
<dbReference type="AlphaFoldDB" id="A0A2M8EXU4"/>
<evidence type="ECO:0000256" key="11">
    <source>
        <dbReference type="RuleBase" id="RU003953"/>
    </source>
</evidence>
<evidence type="ECO:0000259" key="13">
    <source>
        <dbReference type="Pfam" id="PF12627"/>
    </source>
</evidence>
<dbReference type="CDD" id="cd05398">
    <property type="entry name" value="NT_ClassII-CCAase"/>
    <property type="match status" value="1"/>
</dbReference>
<keyword evidence="10 11" id="KW-0694">RNA-binding</keyword>
<dbReference type="GO" id="GO:0016779">
    <property type="term" value="F:nucleotidyltransferase activity"/>
    <property type="evidence" value="ECO:0007669"/>
    <property type="project" value="UniProtKB-KW"/>
</dbReference>
<dbReference type="EMBL" id="PFSC01000123">
    <property type="protein sequence ID" value="PJC30948.1"/>
    <property type="molecule type" value="Genomic_DNA"/>
</dbReference>
<evidence type="ECO:0000256" key="7">
    <source>
        <dbReference type="ARBA" id="ARBA00022800"/>
    </source>
</evidence>
<gene>
    <name evidence="15" type="ORF">CO051_04660</name>
</gene>
<feature type="domain" description="Poly A polymerase head" evidence="12">
    <location>
        <begin position="22"/>
        <end position="144"/>
    </location>
</feature>
<organism evidence="15 16">
    <name type="scientific">Candidatus Roizmanbacteria bacterium CG_4_9_14_0_2_um_filter_39_13</name>
    <dbReference type="NCBI Taxonomy" id="1974839"/>
    <lineage>
        <taxon>Bacteria</taxon>
        <taxon>Candidatus Roizmaniibacteriota</taxon>
    </lineage>
</organism>
<proteinExistence type="inferred from homology"/>
<evidence type="ECO:0000256" key="1">
    <source>
        <dbReference type="ARBA" id="ARBA00001946"/>
    </source>
</evidence>
<dbReference type="PANTHER" id="PTHR47545">
    <property type="entry name" value="MULTIFUNCTIONAL CCA PROTEIN"/>
    <property type="match status" value="1"/>
</dbReference>
<accession>A0A2M8EXU4</accession>
<comment type="caution">
    <text evidence="15">The sequence shown here is derived from an EMBL/GenBank/DDBJ whole genome shotgun (WGS) entry which is preliminary data.</text>
</comment>
<dbReference type="Gene3D" id="1.10.3090.10">
    <property type="entry name" value="cca-adding enzyme, domain 2"/>
    <property type="match status" value="1"/>
</dbReference>
<evidence type="ECO:0000256" key="8">
    <source>
        <dbReference type="ARBA" id="ARBA00022840"/>
    </source>
</evidence>
<dbReference type="Pfam" id="PF12627">
    <property type="entry name" value="PolyA_pol_RNAbd"/>
    <property type="match status" value="1"/>
</dbReference>
<keyword evidence="5" id="KW-0479">Metal-binding</keyword>
<keyword evidence="3" id="KW-0819">tRNA processing</keyword>
<keyword evidence="2 11" id="KW-0808">Transferase</keyword>
<dbReference type="Gene3D" id="1.10.246.80">
    <property type="match status" value="1"/>
</dbReference>
<keyword evidence="6" id="KW-0547">Nucleotide-binding</keyword>
<dbReference type="Pfam" id="PF01743">
    <property type="entry name" value="PolyA_pol"/>
    <property type="match status" value="1"/>
</dbReference>
<name>A0A2M8EXU4_9BACT</name>
<dbReference type="InterPro" id="IPR032828">
    <property type="entry name" value="PolyA_RNA-bd"/>
</dbReference>
<dbReference type="GO" id="GO:0042245">
    <property type="term" value="P:RNA repair"/>
    <property type="evidence" value="ECO:0007669"/>
    <property type="project" value="UniProtKB-KW"/>
</dbReference>
<evidence type="ECO:0000256" key="2">
    <source>
        <dbReference type="ARBA" id="ARBA00022679"/>
    </source>
</evidence>
<keyword evidence="7" id="KW-0692">RNA repair</keyword>
<evidence type="ECO:0000259" key="14">
    <source>
        <dbReference type="Pfam" id="PF13735"/>
    </source>
</evidence>
<dbReference type="GO" id="GO:0005524">
    <property type="term" value="F:ATP binding"/>
    <property type="evidence" value="ECO:0007669"/>
    <property type="project" value="UniProtKB-KW"/>
</dbReference>
<dbReference type="InterPro" id="IPR002646">
    <property type="entry name" value="PolA_pol_head_dom"/>
</dbReference>
<sequence>MLKLPDFIADFMKQFSNAGYKIYLVGGTVRGLIMDHPVNDWDFTTDATPEQIMKHFPHSYYNNQFGTVGIPLKHEDDNLVLEVTTHRKESEYTNIRHPDKIEWSKDLNEDLARRDFTINAIAYDGETLYDPFDGQKDIKDRIIRAVGDPNNRLKEDALRLMRAVRQAAQLGFLIEKSTKDSIQKNSHLITSISWERIRDEFFKILSSKNPAEGILFLRNNHILKNILPEVEASFGVDQKSPERHHIYDVGTHLVESLRHCPSANVITRFAALIHDVGKVETYQKDEKTKIITFYNHEVVGEKQAEQIANRFKLSKEEKKQLVLLVRHHQFTISEDQSDKAVRRFIRQIGVENIDEMLALRTGDRLGSGAKESSWRTELFIKRLSEVQNVPFSIHDLKITGTDVMKTLNIKPGPQVGDILKKLFEEVDDGKLQNERDILLEKLNSMKKTSE</sequence>
<dbReference type="InterPro" id="IPR050124">
    <property type="entry name" value="tRNA_CCA-adding_enzyme"/>
</dbReference>
<dbReference type="Pfam" id="PF13735">
    <property type="entry name" value="tRNA_NucTran2_2"/>
    <property type="match status" value="1"/>
</dbReference>
<dbReference type="GO" id="GO:0003723">
    <property type="term" value="F:RNA binding"/>
    <property type="evidence" value="ECO:0007669"/>
    <property type="project" value="UniProtKB-KW"/>
</dbReference>
<feature type="domain" description="CCA-adding enzyme C-terminal" evidence="14">
    <location>
        <begin position="298"/>
        <end position="441"/>
    </location>
</feature>
<evidence type="ECO:0000256" key="9">
    <source>
        <dbReference type="ARBA" id="ARBA00022842"/>
    </source>
</evidence>
<feature type="domain" description="tRNA nucleotidyltransferase/poly(A) polymerase RNA and SrmB- binding" evidence="13">
    <location>
        <begin position="171"/>
        <end position="232"/>
    </location>
</feature>
<evidence type="ECO:0000256" key="3">
    <source>
        <dbReference type="ARBA" id="ARBA00022694"/>
    </source>
</evidence>
<dbReference type="InterPro" id="IPR032810">
    <property type="entry name" value="CCA-adding_enz_C"/>
</dbReference>
<dbReference type="Proteomes" id="UP000231383">
    <property type="component" value="Unassembled WGS sequence"/>
</dbReference>
<dbReference type="InterPro" id="IPR003607">
    <property type="entry name" value="HD/PDEase_dom"/>
</dbReference>
<evidence type="ECO:0000313" key="15">
    <source>
        <dbReference type="EMBL" id="PJC30948.1"/>
    </source>
</evidence>
<evidence type="ECO:0000256" key="4">
    <source>
        <dbReference type="ARBA" id="ARBA00022695"/>
    </source>
</evidence>
<dbReference type="InterPro" id="IPR043519">
    <property type="entry name" value="NT_sf"/>
</dbReference>
<dbReference type="Gene3D" id="3.30.460.10">
    <property type="entry name" value="Beta Polymerase, domain 2"/>
    <property type="match status" value="1"/>
</dbReference>
<evidence type="ECO:0000256" key="10">
    <source>
        <dbReference type="ARBA" id="ARBA00022884"/>
    </source>
</evidence>
<keyword evidence="8" id="KW-0067">ATP-binding</keyword>
<dbReference type="PANTHER" id="PTHR47545:SF1">
    <property type="entry name" value="MULTIFUNCTIONAL CCA PROTEIN"/>
    <property type="match status" value="1"/>
</dbReference>
<comment type="cofactor">
    <cofactor evidence="1">
        <name>Mg(2+)</name>
        <dbReference type="ChEBI" id="CHEBI:18420"/>
    </cofactor>
</comment>
<evidence type="ECO:0000259" key="12">
    <source>
        <dbReference type="Pfam" id="PF01743"/>
    </source>
</evidence>
<protein>
    <recommendedName>
        <fullName evidence="17">HD domain-containing protein</fullName>
    </recommendedName>
</protein>
<comment type="similarity">
    <text evidence="11">Belongs to the tRNA nucleotidyltransferase/poly(A) polymerase family.</text>
</comment>
<keyword evidence="9" id="KW-0460">Magnesium</keyword>
<evidence type="ECO:0000256" key="6">
    <source>
        <dbReference type="ARBA" id="ARBA00022741"/>
    </source>
</evidence>